<evidence type="ECO:0008006" key="3">
    <source>
        <dbReference type="Google" id="ProtNLM"/>
    </source>
</evidence>
<sequence>MEIKNIRYDATAGVFQARVDVERDGKTFRYPVTVPGPITLDEDIVRTIVVHQARRLSAPTPLYSHT</sequence>
<organism evidence="1 2">
    <name type="scientific">Pacificibacter marinus</name>
    <dbReference type="NCBI Taxonomy" id="658057"/>
    <lineage>
        <taxon>Bacteria</taxon>
        <taxon>Pseudomonadati</taxon>
        <taxon>Pseudomonadota</taxon>
        <taxon>Alphaproteobacteria</taxon>
        <taxon>Rhodobacterales</taxon>
        <taxon>Roseobacteraceae</taxon>
        <taxon>Pacificibacter</taxon>
    </lineage>
</organism>
<keyword evidence="2" id="KW-1185">Reference proteome</keyword>
<proteinExistence type="predicted"/>
<dbReference type="AlphaFoldDB" id="A0A1Y5RG80"/>
<protein>
    <recommendedName>
        <fullName evidence="3">Orotidine 5'-phosphate decarboxylase</fullName>
    </recommendedName>
</protein>
<evidence type="ECO:0000313" key="2">
    <source>
        <dbReference type="Proteomes" id="UP000193307"/>
    </source>
</evidence>
<dbReference type="Proteomes" id="UP000193307">
    <property type="component" value="Unassembled WGS sequence"/>
</dbReference>
<reference evidence="1 2" key="1">
    <citation type="submission" date="2017-03" db="EMBL/GenBank/DDBJ databases">
        <authorList>
            <person name="Afonso C.L."/>
            <person name="Miller P.J."/>
            <person name="Scott M.A."/>
            <person name="Spackman E."/>
            <person name="Goraichik I."/>
            <person name="Dimitrov K.M."/>
            <person name="Suarez D.L."/>
            <person name="Swayne D.E."/>
        </authorList>
    </citation>
    <scope>NUCLEOTIDE SEQUENCE [LARGE SCALE GENOMIC DNA]</scope>
    <source>
        <strain evidence="1 2">CECT 7971</strain>
    </source>
</reference>
<evidence type="ECO:0000313" key="1">
    <source>
        <dbReference type="EMBL" id="SLN16778.1"/>
    </source>
</evidence>
<dbReference type="EMBL" id="FWFW01000001">
    <property type="protein sequence ID" value="SLN16778.1"/>
    <property type="molecule type" value="Genomic_DNA"/>
</dbReference>
<dbReference type="RefSeq" id="WP_085847285.1">
    <property type="nucleotide sequence ID" value="NZ_FNZV01000001.1"/>
</dbReference>
<name>A0A1Y5RG80_9RHOB</name>
<gene>
    <name evidence="1" type="ORF">PAM7971_00385</name>
</gene>
<dbReference type="OrthoDB" id="7863406at2"/>
<accession>A0A1Y5RG80</accession>